<feature type="domain" description="HTH araC/xylS-type" evidence="4">
    <location>
        <begin position="96"/>
        <end position="175"/>
    </location>
</feature>
<protein>
    <submittedName>
        <fullName evidence="5">Helix-turn-helix domain-containing protein</fullName>
    </submittedName>
</protein>
<dbReference type="InterPro" id="IPR018060">
    <property type="entry name" value="HTH_AraC"/>
</dbReference>
<dbReference type="EMBL" id="JBHSKS010000017">
    <property type="protein sequence ID" value="MFC5193327.1"/>
    <property type="molecule type" value="Genomic_DNA"/>
</dbReference>
<keyword evidence="6" id="KW-1185">Reference proteome</keyword>
<sequence>MKLLIQNMVSQRCKMVVKAQLEKLGIGFNSIELGEVQLTTPLSESNRSLLQAELHEWGLELMVDEKTMLIEKITNIIVEMIHYKEDVPHVNFSLYLSDKIGQDYHKLAKVFSKTKGITIEHFIILHKVEKIKEFIIYGNLNLTEISNKMHYTSVAHLSRQFKQVTGLTPSYFKSLAIKKRKNLEDL</sequence>
<gene>
    <name evidence="5" type="ORF">ACFPIK_16260</name>
</gene>
<evidence type="ECO:0000259" key="4">
    <source>
        <dbReference type="PROSITE" id="PS01124"/>
    </source>
</evidence>
<accession>A0ABW0C034</accession>
<comment type="caution">
    <text evidence="5">The sequence shown here is derived from an EMBL/GenBank/DDBJ whole genome shotgun (WGS) entry which is preliminary data.</text>
</comment>
<dbReference type="InterPro" id="IPR009057">
    <property type="entry name" value="Homeodomain-like_sf"/>
</dbReference>
<evidence type="ECO:0000256" key="3">
    <source>
        <dbReference type="ARBA" id="ARBA00023163"/>
    </source>
</evidence>
<dbReference type="PROSITE" id="PS01124">
    <property type="entry name" value="HTH_ARAC_FAMILY_2"/>
    <property type="match status" value="1"/>
</dbReference>
<dbReference type="PANTHER" id="PTHR43280">
    <property type="entry name" value="ARAC-FAMILY TRANSCRIPTIONAL REGULATOR"/>
    <property type="match status" value="1"/>
</dbReference>
<dbReference type="Gene3D" id="1.10.10.60">
    <property type="entry name" value="Homeodomain-like"/>
    <property type="match status" value="1"/>
</dbReference>
<keyword evidence="1" id="KW-0805">Transcription regulation</keyword>
<dbReference type="Pfam" id="PF12833">
    <property type="entry name" value="HTH_18"/>
    <property type="match status" value="1"/>
</dbReference>
<reference evidence="6" key="1">
    <citation type="journal article" date="2019" name="Int. J. Syst. Evol. Microbiol.">
        <title>The Global Catalogue of Microorganisms (GCM) 10K type strain sequencing project: providing services to taxonomists for standard genome sequencing and annotation.</title>
        <authorList>
            <consortium name="The Broad Institute Genomics Platform"/>
            <consortium name="The Broad Institute Genome Sequencing Center for Infectious Disease"/>
            <person name="Wu L."/>
            <person name="Ma J."/>
        </authorList>
    </citation>
    <scope>NUCLEOTIDE SEQUENCE [LARGE SCALE GENOMIC DNA]</scope>
    <source>
        <strain evidence="6">CGMCC 1.7030</strain>
    </source>
</reference>
<dbReference type="Proteomes" id="UP001596163">
    <property type="component" value="Unassembled WGS sequence"/>
</dbReference>
<dbReference type="SUPFAM" id="SSF46689">
    <property type="entry name" value="Homeodomain-like"/>
    <property type="match status" value="1"/>
</dbReference>
<evidence type="ECO:0000256" key="2">
    <source>
        <dbReference type="ARBA" id="ARBA00023125"/>
    </source>
</evidence>
<dbReference type="SMART" id="SM00342">
    <property type="entry name" value="HTH_ARAC"/>
    <property type="match status" value="1"/>
</dbReference>
<dbReference type="RefSeq" id="WP_377917167.1">
    <property type="nucleotide sequence ID" value="NZ_JBHSKS010000017.1"/>
</dbReference>
<dbReference type="PANTHER" id="PTHR43280:SF2">
    <property type="entry name" value="HTH-TYPE TRANSCRIPTIONAL REGULATOR EXSA"/>
    <property type="match status" value="1"/>
</dbReference>
<proteinExistence type="predicted"/>
<keyword evidence="2" id="KW-0238">DNA-binding</keyword>
<organism evidence="5 6">
    <name type="scientific">Algoriphagus aquatilis</name>
    <dbReference type="NCBI Taxonomy" id="490186"/>
    <lineage>
        <taxon>Bacteria</taxon>
        <taxon>Pseudomonadati</taxon>
        <taxon>Bacteroidota</taxon>
        <taxon>Cytophagia</taxon>
        <taxon>Cytophagales</taxon>
        <taxon>Cyclobacteriaceae</taxon>
        <taxon>Algoriphagus</taxon>
    </lineage>
</organism>
<name>A0ABW0C034_9BACT</name>
<evidence type="ECO:0000256" key="1">
    <source>
        <dbReference type="ARBA" id="ARBA00023015"/>
    </source>
</evidence>
<evidence type="ECO:0000313" key="6">
    <source>
        <dbReference type="Proteomes" id="UP001596163"/>
    </source>
</evidence>
<evidence type="ECO:0000313" key="5">
    <source>
        <dbReference type="EMBL" id="MFC5193327.1"/>
    </source>
</evidence>
<keyword evidence="3" id="KW-0804">Transcription</keyword>